<feature type="region of interest" description="Disordered" evidence="7">
    <location>
        <begin position="388"/>
        <end position="431"/>
    </location>
</feature>
<evidence type="ECO:0000256" key="7">
    <source>
        <dbReference type="SAM" id="MobiDB-lite"/>
    </source>
</evidence>
<dbReference type="GO" id="GO:0005829">
    <property type="term" value="C:cytosol"/>
    <property type="evidence" value="ECO:0007669"/>
    <property type="project" value="TreeGrafter"/>
</dbReference>
<dbReference type="SMART" id="SM00487">
    <property type="entry name" value="DEXDc"/>
    <property type="match status" value="1"/>
</dbReference>
<evidence type="ECO:0000259" key="9">
    <source>
        <dbReference type="PROSITE" id="PS51194"/>
    </source>
</evidence>
<dbReference type="InterPro" id="IPR044742">
    <property type="entry name" value="DEAD/DEAH_RhlB"/>
</dbReference>
<keyword evidence="6" id="KW-0694">RNA-binding</keyword>
<name>A0A3B1DC01_9ZZZZ</name>
<protein>
    <submittedName>
        <fullName evidence="11">ATP-dependent RNA helicase RhlB</fullName>
    </submittedName>
</protein>
<dbReference type="CDD" id="cd00268">
    <property type="entry name" value="DEADc"/>
    <property type="match status" value="1"/>
</dbReference>
<keyword evidence="3" id="KW-0378">Hydrolase</keyword>
<dbReference type="SMART" id="SM00490">
    <property type="entry name" value="HELICc"/>
    <property type="match status" value="1"/>
</dbReference>
<dbReference type="EMBL" id="UOGF01000110">
    <property type="protein sequence ID" value="VAX33528.1"/>
    <property type="molecule type" value="Genomic_DNA"/>
</dbReference>
<dbReference type="CDD" id="cd18787">
    <property type="entry name" value="SF2_C_DEAD"/>
    <property type="match status" value="1"/>
</dbReference>
<evidence type="ECO:0000256" key="4">
    <source>
        <dbReference type="ARBA" id="ARBA00022806"/>
    </source>
</evidence>
<dbReference type="GO" id="GO:0005524">
    <property type="term" value="F:ATP binding"/>
    <property type="evidence" value="ECO:0007669"/>
    <property type="project" value="UniProtKB-KW"/>
</dbReference>
<dbReference type="GO" id="GO:0016787">
    <property type="term" value="F:hydrolase activity"/>
    <property type="evidence" value="ECO:0007669"/>
    <property type="project" value="UniProtKB-KW"/>
</dbReference>
<accession>A0A3B1DC01</accession>
<dbReference type="AlphaFoldDB" id="A0A3B1DC01"/>
<dbReference type="Pfam" id="PF00271">
    <property type="entry name" value="Helicase_C"/>
    <property type="match status" value="1"/>
</dbReference>
<feature type="domain" description="Helicase C-terminal" evidence="9">
    <location>
        <begin position="224"/>
        <end position="395"/>
    </location>
</feature>
<dbReference type="InterPro" id="IPR027417">
    <property type="entry name" value="P-loop_NTPase"/>
</dbReference>
<dbReference type="Gene3D" id="3.40.50.300">
    <property type="entry name" value="P-loop containing nucleotide triphosphate hydrolases"/>
    <property type="match status" value="2"/>
</dbReference>
<dbReference type="InterPro" id="IPR014001">
    <property type="entry name" value="Helicase_ATP-bd"/>
</dbReference>
<dbReference type="SUPFAM" id="SSF52540">
    <property type="entry name" value="P-loop containing nucleoside triphosphate hydrolases"/>
    <property type="match status" value="1"/>
</dbReference>
<evidence type="ECO:0000259" key="10">
    <source>
        <dbReference type="PROSITE" id="PS51195"/>
    </source>
</evidence>
<dbReference type="InterPro" id="IPR023554">
    <property type="entry name" value="RNA_helicase_ATP-dep_RhlB"/>
</dbReference>
<dbReference type="GO" id="GO:0003724">
    <property type="term" value="F:RNA helicase activity"/>
    <property type="evidence" value="ECO:0007669"/>
    <property type="project" value="InterPro"/>
</dbReference>
<keyword evidence="4 11" id="KW-0347">Helicase</keyword>
<dbReference type="InterPro" id="IPR014014">
    <property type="entry name" value="RNA_helicase_DEAD_Q_motif"/>
</dbReference>
<dbReference type="PROSITE" id="PS00039">
    <property type="entry name" value="DEAD_ATP_HELICASE"/>
    <property type="match status" value="1"/>
</dbReference>
<evidence type="ECO:0000259" key="8">
    <source>
        <dbReference type="PROSITE" id="PS51192"/>
    </source>
</evidence>
<dbReference type="GO" id="GO:0003723">
    <property type="term" value="F:RNA binding"/>
    <property type="evidence" value="ECO:0007669"/>
    <property type="project" value="UniProtKB-KW"/>
</dbReference>
<dbReference type="InterPro" id="IPR000629">
    <property type="entry name" value="RNA-helicase_DEAD-box_CS"/>
</dbReference>
<organism evidence="11">
    <name type="scientific">hydrothermal vent metagenome</name>
    <dbReference type="NCBI Taxonomy" id="652676"/>
    <lineage>
        <taxon>unclassified sequences</taxon>
        <taxon>metagenomes</taxon>
        <taxon>ecological metagenomes</taxon>
    </lineage>
</organism>
<dbReference type="PROSITE" id="PS51192">
    <property type="entry name" value="HELICASE_ATP_BIND_1"/>
    <property type="match status" value="1"/>
</dbReference>
<dbReference type="PANTHER" id="PTHR47959">
    <property type="entry name" value="ATP-DEPENDENT RNA HELICASE RHLE-RELATED"/>
    <property type="match status" value="1"/>
</dbReference>
<keyword evidence="2" id="KW-0547">Nucleotide-binding</keyword>
<evidence type="ECO:0000313" key="11">
    <source>
        <dbReference type="EMBL" id="VAX33528.1"/>
    </source>
</evidence>
<evidence type="ECO:0000256" key="3">
    <source>
        <dbReference type="ARBA" id="ARBA00022801"/>
    </source>
</evidence>
<keyword evidence="1" id="KW-0963">Cytoplasm</keyword>
<sequence length="431" mass="48848">MSSKFSSLPIPPLVLKGIAQIGYTNCTPIQDETLPITLTGKDVAGQAQTGTGKTAAFLIALFTRLLEKPPRPISKRASPRAMIIAPTRELAVQIYNEAKAVGAATDFSILAVYGGVDYEKQRTTLSAGCDILIGTPGRLIDYFKQKVYDLRRVDVLVIDEADRMFDMGFIADLRYLLRRLPPYKQRQSMLFSATLSFRVMEMAYEHMNNPVKIEVTPEQLTAERIEQILFHVERSRKLSLLLGLFKRETWQRTLIFVNTKHQGETLARRLTEQGHAAKAITGDLPQKKRLRFLEQFKAGEMPILVATDVASRGLHIDGVDLVVNYDFPQDREAYVHRIGRTARAGALGKAISLADEEYVMSLEEVESYIGKKIPVEWPEDDLFIKPKYVPRPKIQPNRPTHQKNKTKPQNKNQTKSTPQHKNRPRRPEAKK</sequence>
<keyword evidence="5" id="KW-0067">ATP-binding</keyword>
<dbReference type="PROSITE" id="PS51195">
    <property type="entry name" value="Q_MOTIF"/>
    <property type="match status" value="1"/>
</dbReference>
<proteinExistence type="inferred from homology"/>
<dbReference type="InterPro" id="IPR050079">
    <property type="entry name" value="DEAD_box_RNA_helicase"/>
</dbReference>
<dbReference type="Pfam" id="PF00270">
    <property type="entry name" value="DEAD"/>
    <property type="match status" value="1"/>
</dbReference>
<reference evidence="11" key="1">
    <citation type="submission" date="2018-06" db="EMBL/GenBank/DDBJ databases">
        <authorList>
            <person name="Zhirakovskaya E."/>
        </authorList>
    </citation>
    <scope>NUCLEOTIDE SEQUENCE</scope>
</reference>
<evidence type="ECO:0000256" key="2">
    <source>
        <dbReference type="ARBA" id="ARBA00022741"/>
    </source>
</evidence>
<dbReference type="PROSITE" id="PS51194">
    <property type="entry name" value="HELICASE_CTER"/>
    <property type="match status" value="1"/>
</dbReference>
<evidence type="ECO:0000256" key="1">
    <source>
        <dbReference type="ARBA" id="ARBA00022490"/>
    </source>
</evidence>
<feature type="domain" description="Helicase ATP-binding" evidence="8">
    <location>
        <begin position="34"/>
        <end position="213"/>
    </location>
</feature>
<dbReference type="InterPro" id="IPR001650">
    <property type="entry name" value="Helicase_C-like"/>
</dbReference>
<dbReference type="PANTHER" id="PTHR47959:SF10">
    <property type="entry name" value="ATP-DEPENDENT RNA HELICASE RHLB"/>
    <property type="match status" value="1"/>
</dbReference>
<evidence type="ECO:0000256" key="5">
    <source>
        <dbReference type="ARBA" id="ARBA00022840"/>
    </source>
</evidence>
<dbReference type="HAMAP" id="MF_00661">
    <property type="entry name" value="DEAD_helicase_RhlB"/>
    <property type="match status" value="1"/>
</dbReference>
<dbReference type="InterPro" id="IPR011545">
    <property type="entry name" value="DEAD/DEAH_box_helicase_dom"/>
</dbReference>
<gene>
    <name evidence="11" type="ORF">MNBD_NITROSPIRAE01-1001</name>
</gene>
<evidence type="ECO:0000256" key="6">
    <source>
        <dbReference type="ARBA" id="ARBA00022884"/>
    </source>
</evidence>
<feature type="domain" description="DEAD-box RNA helicase Q" evidence="10">
    <location>
        <begin position="3"/>
        <end position="31"/>
    </location>
</feature>